<protein>
    <submittedName>
        <fullName evidence="2">Uncharacterized protein</fullName>
    </submittedName>
</protein>
<feature type="region of interest" description="Disordered" evidence="1">
    <location>
        <begin position="93"/>
        <end position="162"/>
    </location>
</feature>
<dbReference type="AlphaFoldDB" id="A0A9Q1CRR2"/>
<name>A0A9Q1CRR2_HOLLE</name>
<evidence type="ECO:0000256" key="1">
    <source>
        <dbReference type="SAM" id="MobiDB-lite"/>
    </source>
</evidence>
<evidence type="ECO:0000313" key="2">
    <source>
        <dbReference type="EMBL" id="KAJ8050178.1"/>
    </source>
</evidence>
<feature type="compositionally biased region" description="Acidic residues" evidence="1">
    <location>
        <begin position="93"/>
        <end position="102"/>
    </location>
</feature>
<feature type="compositionally biased region" description="Acidic residues" evidence="1">
    <location>
        <begin position="127"/>
        <end position="136"/>
    </location>
</feature>
<organism evidence="2 3">
    <name type="scientific">Holothuria leucospilota</name>
    <name type="common">Black long sea cucumber</name>
    <name type="synonym">Mertensiothuria leucospilota</name>
    <dbReference type="NCBI Taxonomy" id="206669"/>
    <lineage>
        <taxon>Eukaryota</taxon>
        <taxon>Metazoa</taxon>
        <taxon>Echinodermata</taxon>
        <taxon>Eleutherozoa</taxon>
        <taxon>Echinozoa</taxon>
        <taxon>Holothuroidea</taxon>
        <taxon>Aspidochirotacea</taxon>
        <taxon>Aspidochirotida</taxon>
        <taxon>Holothuriidae</taxon>
        <taxon>Holothuria</taxon>
    </lineage>
</organism>
<evidence type="ECO:0000313" key="3">
    <source>
        <dbReference type="Proteomes" id="UP001152320"/>
    </source>
</evidence>
<sequence>MNNHCSEDNDESISEQDFCAKGEEMKYLLVANYSSYSSSEGDDGHTTDCDENVSMLCNYVESDKNSDEVISSGEIEARFTSRRQITAVLDESFDSDEDIENPDEVKGSSGSLRKRRCSSDKSWSADDSWDSDEDLKDPDYKCPGSSLEDNRHDSESDDGMESDCNDVDLDKLLLSDAAGGGLSCLTKRNPPKRMCPFCERYQTKLSRHIQLVHGNNEEVCNAMKAPEKNAYKCLTSSKKEASSRQIRNRQKQKTLCINKKGAVRLVVENL</sequence>
<dbReference type="EMBL" id="JAIZAY010000001">
    <property type="protein sequence ID" value="KAJ8050178.1"/>
    <property type="molecule type" value="Genomic_DNA"/>
</dbReference>
<proteinExistence type="predicted"/>
<keyword evidence="3" id="KW-1185">Reference proteome</keyword>
<reference evidence="2" key="1">
    <citation type="submission" date="2021-10" db="EMBL/GenBank/DDBJ databases">
        <title>Tropical sea cucumber genome reveals ecological adaptation and Cuvierian tubules defense mechanism.</title>
        <authorList>
            <person name="Chen T."/>
        </authorList>
    </citation>
    <scope>NUCLEOTIDE SEQUENCE</scope>
    <source>
        <strain evidence="2">Nanhai2018</strain>
        <tissue evidence="2">Muscle</tissue>
    </source>
</reference>
<comment type="caution">
    <text evidence="2">The sequence shown here is derived from an EMBL/GenBank/DDBJ whole genome shotgun (WGS) entry which is preliminary data.</text>
</comment>
<gene>
    <name evidence="2" type="ORF">HOLleu_03276</name>
</gene>
<dbReference type="Proteomes" id="UP001152320">
    <property type="component" value="Chromosome 1"/>
</dbReference>
<accession>A0A9Q1CRR2</accession>